<keyword evidence="4" id="KW-0808">Transferase</keyword>
<dbReference type="InterPro" id="IPR051612">
    <property type="entry name" value="Teichoic_Acid_Biosynth"/>
</dbReference>
<protein>
    <submittedName>
        <fullName evidence="7">CDP-glycerol glycerophosphotransferase family protein</fullName>
    </submittedName>
</protein>
<evidence type="ECO:0000256" key="4">
    <source>
        <dbReference type="ARBA" id="ARBA00022679"/>
    </source>
</evidence>
<accession>A0ABW1TFR9</accession>
<dbReference type="InterPro" id="IPR043149">
    <property type="entry name" value="TagF_N"/>
</dbReference>
<comment type="subcellular location">
    <subcellularLocation>
        <location evidence="1">Cell membrane</location>
        <topology evidence="1">Peripheral membrane protein</topology>
    </subcellularLocation>
</comment>
<dbReference type="SUPFAM" id="SSF53756">
    <property type="entry name" value="UDP-Glycosyltransferase/glycogen phosphorylase"/>
    <property type="match status" value="1"/>
</dbReference>
<proteinExistence type="inferred from homology"/>
<dbReference type="PANTHER" id="PTHR37316">
    <property type="entry name" value="TEICHOIC ACID GLYCEROL-PHOSPHATE PRIMASE"/>
    <property type="match status" value="1"/>
</dbReference>
<reference evidence="8" key="1">
    <citation type="journal article" date="2019" name="Int. J. Syst. Evol. Microbiol.">
        <title>The Global Catalogue of Microorganisms (GCM) 10K type strain sequencing project: providing services to taxonomists for standard genome sequencing and annotation.</title>
        <authorList>
            <consortium name="The Broad Institute Genomics Platform"/>
            <consortium name="The Broad Institute Genome Sequencing Center for Infectious Disease"/>
            <person name="Wu L."/>
            <person name="Ma J."/>
        </authorList>
    </citation>
    <scope>NUCLEOTIDE SEQUENCE [LARGE SCALE GENOMIC DNA]</scope>
    <source>
        <strain evidence="8">CCM 8908</strain>
    </source>
</reference>
<dbReference type="Gene3D" id="3.40.50.12580">
    <property type="match status" value="1"/>
</dbReference>
<dbReference type="InterPro" id="IPR043148">
    <property type="entry name" value="TagF_C"/>
</dbReference>
<keyword evidence="8" id="KW-1185">Reference proteome</keyword>
<dbReference type="Pfam" id="PF04464">
    <property type="entry name" value="Glyphos_transf"/>
    <property type="match status" value="1"/>
</dbReference>
<evidence type="ECO:0000256" key="6">
    <source>
        <dbReference type="ARBA" id="ARBA00023136"/>
    </source>
</evidence>
<evidence type="ECO:0000256" key="1">
    <source>
        <dbReference type="ARBA" id="ARBA00004202"/>
    </source>
</evidence>
<evidence type="ECO:0000256" key="2">
    <source>
        <dbReference type="ARBA" id="ARBA00010488"/>
    </source>
</evidence>
<organism evidence="7 8">
    <name type="scientific">Levilactobacillus fujinensis</name>
    <dbReference type="NCBI Taxonomy" id="2486024"/>
    <lineage>
        <taxon>Bacteria</taxon>
        <taxon>Bacillati</taxon>
        <taxon>Bacillota</taxon>
        <taxon>Bacilli</taxon>
        <taxon>Lactobacillales</taxon>
        <taxon>Lactobacillaceae</taxon>
        <taxon>Levilactobacillus</taxon>
    </lineage>
</organism>
<keyword evidence="6" id="KW-0472">Membrane</keyword>
<sequence>MANGSSHIIQSLKLVARYGLIVLNDGLICLPIKRRLVIFESFNGKDVNDNPAAIYRELVAAHPEYAQTAYFSVKPREYSALQIKYPQIKLVKRFTPRWVGLMARAEFWVLNSRLPNWWRKNRRTQIIQTWHGTPLKKLGADIEHVAIPGTTTADYHQQFVTAANRWNYLIAPNQYSQDIFKSAFGFRNRFLSVGYPRNDVLYTTSNDQIQQLKQKLLGSVAGPVVTYAPTWRDDMAVRPGVYRFDLPFDLGEFFKHVPAKTRLIIRPHYLVKDAIDIHGFEDRVTVLADTDIAELYLISDLLITDYSSVMFDFANLKRPELFFAYDLAHYRDQLRGFYFDYEREIPGPLVTTATAFYQQLDVWQTVGEFIDYRDQQAAFYHKFCEWEDGTASHQVVQVILSGKED</sequence>
<dbReference type="PANTHER" id="PTHR37316:SF3">
    <property type="entry name" value="TEICHOIC ACID GLYCEROL-PHOSPHATE TRANSFERASE"/>
    <property type="match status" value="1"/>
</dbReference>
<dbReference type="InterPro" id="IPR007554">
    <property type="entry name" value="Glycerophosphate_synth"/>
</dbReference>
<evidence type="ECO:0000313" key="7">
    <source>
        <dbReference type="EMBL" id="MFC6260266.1"/>
    </source>
</evidence>
<dbReference type="Gene3D" id="3.40.50.11820">
    <property type="match status" value="1"/>
</dbReference>
<gene>
    <name evidence="7" type="ORF">ACFP1C_04840</name>
</gene>
<evidence type="ECO:0000313" key="8">
    <source>
        <dbReference type="Proteomes" id="UP001596283"/>
    </source>
</evidence>
<dbReference type="EMBL" id="JBHSSI010000028">
    <property type="protein sequence ID" value="MFC6260266.1"/>
    <property type="molecule type" value="Genomic_DNA"/>
</dbReference>
<dbReference type="Proteomes" id="UP001596283">
    <property type="component" value="Unassembled WGS sequence"/>
</dbReference>
<keyword evidence="5" id="KW-0777">Teichoic acid biosynthesis</keyword>
<comment type="caution">
    <text evidence="7">The sequence shown here is derived from an EMBL/GenBank/DDBJ whole genome shotgun (WGS) entry which is preliminary data.</text>
</comment>
<evidence type="ECO:0000256" key="3">
    <source>
        <dbReference type="ARBA" id="ARBA00022475"/>
    </source>
</evidence>
<keyword evidence="3" id="KW-1003">Cell membrane</keyword>
<comment type="similarity">
    <text evidence="2">Belongs to the CDP-glycerol glycerophosphotransferase family.</text>
</comment>
<dbReference type="RefSeq" id="WP_125685830.1">
    <property type="nucleotide sequence ID" value="NZ_JBHSSI010000028.1"/>
</dbReference>
<name>A0ABW1TFR9_9LACO</name>
<evidence type="ECO:0000256" key="5">
    <source>
        <dbReference type="ARBA" id="ARBA00022944"/>
    </source>
</evidence>